<proteinExistence type="predicted"/>
<dbReference type="GO" id="GO:0008146">
    <property type="term" value="F:sulfotransferase activity"/>
    <property type="evidence" value="ECO:0007669"/>
    <property type="project" value="InterPro"/>
</dbReference>
<sequence>MLVLSAGMPRSGSTWLYNALRLMLARRFPGPGELACGWVGDIGRLPATAACRLVKIHEWDDALVTQAEFVTWSYRDLRDAMASQHRKFGGALSLQFADYLVRQDARWMTRADHVMRYEAMLADPRRELVRLANALKLPDIDPAAVQRELEGLSFESEGPRNEAYHELTLLHRGHVTDGRAGSWRNGMPEDLARQIVSAHAGWFSARGYDTGNLDDA</sequence>
<name>A0A3S2U6V4_9BURK</name>
<dbReference type="RefSeq" id="WP_128200229.1">
    <property type="nucleotide sequence ID" value="NZ_SACT01000008.1"/>
</dbReference>
<dbReference type="OrthoDB" id="8060796at2"/>
<evidence type="ECO:0000313" key="1">
    <source>
        <dbReference type="EMBL" id="RVT49478.1"/>
    </source>
</evidence>
<organism evidence="1 2">
    <name type="scientific">Rubrivivax albus</name>
    <dbReference type="NCBI Taxonomy" id="2499835"/>
    <lineage>
        <taxon>Bacteria</taxon>
        <taxon>Pseudomonadati</taxon>
        <taxon>Pseudomonadota</taxon>
        <taxon>Betaproteobacteria</taxon>
        <taxon>Burkholderiales</taxon>
        <taxon>Sphaerotilaceae</taxon>
        <taxon>Rubrivivax</taxon>
    </lineage>
</organism>
<dbReference type="InterPro" id="IPR027417">
    <property type="entry name" value="P-loop_NTPase"/>
</dbReference>
<accession>A0A3S2U6V4</accession>
<protein>
    <submittedName>
        <fullName evidence="1">Uncharacterized protein</fullName>
    </submittedName>
</protein>
<gene>
    <name evidence="1" type="ORF">ENE75_20630</name>
</gene>
<keyword evidence="2" id="KW-1185">Reference proteome</keyword>
<dbReference type="Gene3D" id="3.40.50.300">
    <property type="entry name" value="P-loop containing nucleotide triphosphate hydrolases"/>
    <property type="match status" value="1"/>
</dbReference>
<evidence type="ECO:0000313" key="2">
    <source>
        <dbReference type="Proteomes" id="UP000288178"/>
    </source>
</evidence>
<dbReference type="SUPFAM" id="SSF52540">
    <property type="entry name" value="P-loop containing nucleoside triphosphate hydrolases"/>
    <property type="match status" value="1"/>
</dbReference>
<reference evidence="1 2" key="1">
    <citation type="submission" date="2019-01" db="EMBL/GenBank/DDBJ databases">
        <authorList>
            <person name="Chen W.-M."/>
        </authorList>
    </citation>
    <scope>NUCLEOTIDE SEQUENCE [LARGE SCALE GENOMIC DNA]</scope>
    <source>
        <strain evidence="1 2">ICH-3</strain>
    </source>
</reference>
<dbReference type="Proteomes" id="UP000288178">
    <property type="component" value="Unassembled WGS sequence"/>
</dbReference>
<dbReference type="EMBL" id="SACT01000008">
    <property type="protein sequence ID" value="RVT49478.1"/>
    <property type="molecule type" value="Genomic_DNA"/>
</dbReference>
<comment type="caution">
    <text evidence="1">The sequence shown here is derived from an EMBL/GenBank/DDBJ whole genome shotgun (WGS) entry which is preliminary data.</text>
</comment>
<dbReference type="AlphaFoldDB" id="A0A3S2U6V4"/>